<name>A0A650BY96_9ADEN</name>
<evidence type="ECO:0000313" key="1">
    <source>
        <dbReference type="EMBL" id="QGQ62340.1"/>
    </source>
</evidence>
<feature type="non-terminal residue" evidence="1">
    <location>
        <position position="91"/>
    </location>
</feature>
<proteinExistence type="predicted"/>
<accession>A0A650BY96</accession>
<sequence length="91" mass="10296">MMSNPSGYGQLKSLATVGLVLRSALERFPWTDYVSHLRDHVSTTYRKELPSSEELVEIELDTLAEIIIDQLGQETAVLSAYKVLEDLIERD</sequence>
<dbReference type="EMBL" id="MK572849">
    <property type="protein sequence ID" value="QGQ62340.1"/>
    <property type="molecule type" value="Genomic_DNA"/>
</dbReference>
<reference evidence="1 2" key="1">
    <citation type="journal article" date="2019" name="Viruses">
        <title>Fowl Adenovirus (FAdV) Recombination with Intertypic Crossovers in Genomes of FAdV-D and FAdV-E, Displaying Hybrid Serological Phenotypes.</title>
        <authorList>
            <person name="Schachner A."/>
            <person name="Gonzalez G."/>
            <person name="Endler L."/>
            <person name="Ito K."/>
            <person name="Hess M."/>
        </authorList>
    </citation>
    <scope>NUCLEOTIDE SEQUENCE [LARGE SCALE GENOMIC DNA]</scope>
    <source>
        <strain evidence="1 2">AG234-CORR</strain>
    </source>
</reference>
<organism evidence="1 2">
    <name type="scientific">Fowl aviadenovirus C</name>
    <dbReference type="NCBI Taxonomy" id="190063"/>
    <lineage>
        <taxon>Viruses</taxon>
        <taxon>Varidnaviria</taxon>
        <taxon>Bamfordvirae</taxon>
        <taxon>Preplasmiviricota</taxon>
        <taxon>Polisuviricotina</taxon>
        <taxon>Pharingeaviricetes</taxon>
        <taxon>Rowavirales</taxon>
        <taxon>Adenoviridae</taxon>
        <taxon>Aviadenovirus</taxon>
        <taxon>Aviadenovirus hydropericardii</taxon>
    </lineage>
</organism>
<dbReference type="Proteomes" id="UP000425422">
    <property type="component" value="Segment"/>
</dbReference>
<evidence type="ECO:0000313" key="2">
    <source>
        <dbReference type="Proteomes" id="UP000425422"/>
    </source>
</evidence>
<protein>
    <submittedName>
        <fullName evidence="1">10.3 kDa protein</fullName>
    </submittedName>
</protein>